<sequence length="69" mass="7797">MKRQKRDPYQKAYVSGYKAGVSGRSRDECPGSNINAREFWMSGWREGREDQWSGMTGISGLHKNPMAAS</sequence>
<name>A0ABV6G3V7_9GAMM</name>
<keyword evidence="2 3" id="KW-0810">Translation regulation</keyword>
<reference evidence="4 5" key="1">
    <citation type="submission" date="2024-09" db="EMBL/GenBank/DDBJ databases">
        <authorList>
            <person name="Sun Q."/>
            <person name="Mori K."/>
        </authorList>
    </citation>
    <scope>NUCLEOTIDE SEQUENCE [LARGE SCALE GENOMIC DNA]</scope>
    <source>
        <strain evidence="4 5">CCM 7415</strain>
    </source>
</reference>
<accession>A0ABV6G3V7</accession>
<dbReference type="RefSeq" id="WP_019952706.1">
    <property type="nucleotide sequence ID" value="NZ_JBHLVX010000041.1"/>
</dbReference>
<keyword evidence="1 3" id="KW-0963">Cytoplasm</keyword>
<comment type="subcellular location">
    <subcellularLocation>
        <location evidence="3">Cytoplasm</location>
    </subcellularLocation>
</comment>
<dbReference type="InterPro" id="IPR007040">
    <property type="entry name" value="Ribosome_modulation_factor"/>
</dbReference>
<evidence type="ECO:0000256" key="1">
    <source>
        <dbReference type="ARBA" id="ARBA00022490"/>
    </source>
</evidence>
<evidence type="ECO:0000313" key="5">
    <source>
        <dbReference type="Proteomes" id="UP001589814"/>
    </source>
</evidence>
<keyword evidence="5" id="KW-1185">Reference proteome</keyword>
<gene>
    <name evidence="3 4" type="primary">rmf</name>
    <name evidence="4" type="ORF">ACFFHW_10080</name>
</gene>
<dbReference type="Pfam" id="PF04957">
    <property type="entry name" value="RMF"/>
    <property type="match status" value="1"/>
</dbReference>
<comment type="caution">
    <text evidence="4">The sequence shown here is derived from an EMBL/GenBank/DDBJ whole genome shotgun (WGS) entry which is preliminary data.</text>
</comment>
<evidence type="ECO:0000313" key="4">
    <source>
        <dbReference type="EMBL" id="MFC0268325.1"/>
    </source>
</evidence>
<proteinExistence type="inferred from homology"/>
<dbReference type="Proteomes" id="UP001589814">
    <property type="component" value="Unassembled WGS sequence"/>
</dbReference>
<dbReference type="EMBL" id="JBHLVX010000041">
    <property type="protein sequence ID" value="MFC0268325.1"/>
    <property type="molecule type" value="Genomic_DNA"/>
</dbReference>
<evidence type="ECO:0000256" key="2">
    <source>
        <dbReference type="ARBA" id="ARBA00022845"/>
    </source>
</evidence>
<comment type="function">
    <text evidence="3">During stationary phase, converts 70S ribosomes to an inactive dimeric form (100S ribosomes).</text>
</comment>
<evidence type="ECO:0000256" key="3">
    <source>
        <dbReference type="HAMAP-Rule" id="MF_00919"/>
    </source>
</evidence>
<dbReference type="NCBIfam" id="NF011162">
    <property type="entry name" value="PRK14563.1"/>
    <property type="match status" value="1"/>
</dbReference>
<dbReference type="NCBIfam" id="NF041886">
    <property type="entry name" value="Rmf_CrpP_fam"/>
    <property type="match status" value="1"/>
</dbReference>
<dbReference type="HAMAP" id="MF_00919">
    <property type="entry name" value="RMF"/>
    <property type="match status" value="1"/>
</dbReference>
<protein>
    <recommendedName>
        <fullName evidence="3">Ribosome modulation factor</fullName>
        <shortName evidence="3">RMF</shortName>
    </recommendedName>
</protein>
<dbReference type="Gene3D" id="1.10.10.620">
    <property type="entry name" value="ribosome modulation factor like domain"/>
    <property type="match status" value="1"/>
</dbReference>
<comment type="similarity">
    <text evidence="3">Belongs to the ribosome modulation factor family.</text>
</comment>
<organism evidence="4 5">
    <name type="scientific">Kushneria aurantia</name>
    <dbReference type="NCBI Taxonomy" id="504092"/>
    <lineage>
        <taxon>Bacteria</taxon>
        <taxon>Pseudomonadati</taxon>
        <taxon>Pseudomonadota</taxon>
        <taxon>Gammaproteobacteria</taxon>
        <taxon>Oceanospirillales</taxon>
        <taxon>Halomonadaceae</taxon>
        <taxon>Kushneria</taxon>
    </lineage>
</organism>
<dbReference type="InterPro" id="IPR023200">
    <property type="entry name" value="RMF_sf"/>
</dbReference>